<dbReference type="OrthoDB" id="67403at2"/>
<dbReference type="Pfam" id="PF07274">
    <property type="entry name" value="DUF1440"/>
    <property type="match status" value="1"/>
</dbReference>
<dbReference type="EMBL" id="VNIM01000119">
    <property type="protein sequence ID" value="TVV70539.1"/>
    <property type="molecule type" value="Genomic_DNA"/>
</dbReference>
<dbReference type="AlphaFoldDB" id="A0A558QTS9"/>
<dbReference type="RefSeq" id="WP_145155228.1">
    <property type="nucleotide sequence ID" value="NZ_VNIM01000119.1"/>
</dbReference>
<comment type="caution">
    <text evidence="1">The sequence shown here is derived from an EMBL/GenBank/DDBJ whole genome shotgun (WGS) entry which is preliminary data.</text>
</comment>
<gene>
    <name evidence="1" type="ORF">FOY91_18860</name>
</gene>
<dbReference type="InterPro" id="IPR009898">
    <property type="entry name" value="DUF1440"/>
</dbReference>
<evidence type="ECO:0000313" key="2">
    <source>
        <dbReference type="Proteomes" id="UP000318681"/>
    </source>
</evidence>
<dbReference type="Proteomes" id="UP000318681">
    <property type="component" value="Unassembled WGS sequence"/>
</dbReference>
<sequence>MSDTPSDDSNSARILRGVLTGIVAGVAASFVMDRFQAAVAALSSDDEGGDGEPATEQAADAIALRVVGRPVPEADKPLGGQSIHYVLGSGLGIVYAVAAEFRPAVTAGHGAAFGIVTATLLDEAAVPAAGLGPAPWKSDVPTNLYGYASHLIFGGTAEFVRRSVRTTLEV</sequence>
<protein>
    <submittedName>
        <fullName evidence="1">DUF1440 domain-containing protein</fullName>
    </submittedName>
</protein>
<organism evidence="1 2">
    <name type="scientific">Alterirhizorhabdus solaris</name>
    <dbReference type="NCBI Taxonomy" id="2529389"/>
    <lineage>
        <taxon>Bacteria</taxon>
        <taxon>Pseudomonadati</taxon>
        <taxon>Pseudomonadota</taxon>
        <taxon>Alphaproteobacteria</taxon>
        <taxon>Sphingomonadales</taxon>
        <taxon>Rhizorhabdaceae</taxon>
        <taxon>Alterirhizorhabdus</taxon>
    </lineage>
</organism>
<name>A0A558QTS9_9SPHN</name>
<evidence type="ECO:0000313" key="1">
    <source>
        <dbReference type="EMBL" id="TVV70539.1"/>
    </source>
</evidence>
<proteinExistence type="predicted"/>
<keyword evidence="2" id="KW-1185">Reference proteome</keyword>
<reference evidence="1 2" key="1">
    <citation type="submission" date="2019-07" db="EMBL/GenBank/DDBJ databases">
        <title>Sphingomonas solaris sp. nov., isolated from a solar panel from Boston, Massachusetts.</title>
        <authorList>
            <person name="Tanner K."/>
            <person name="Pascual J."/>
            <person name="Mancuso C."/>
            <person name="Pereto J."/>
            <person name="Khalil A."/>
            <person name="Vilanova C."/>
        </authorList>
    </citation>
    <scope>NUCLEOTIDE SEQUENCE [LARGE SCALE GENOMIC DNA]</scope>
    <source>
        <strain evidence="1 2">R4DWN</strain>
    </source>
</reference>
<accession>A0A558QTS9</accession>